<dbReference type="PANTHER" id="PTHR30579">
    <property type="entry name" value="TRANSCRIPTIONAL REGULATOR"/>
    <property type="match status" value="1"/>
</dbReference>
<keyword evidence="2" id="KW-0805">Transcription regulation</keyword>
<evidence type="ECO:0000256" key="3">
    <source>
        <dbReference type="ARBA" id="ARBA00023125"/>
    </source>
</evidence>
<dbReference type="InterPro" id="IPR036390">
    <property type="entry name" value="WH_DNA-bd_sf"/>
</dbReference>
<organism evidence="6 7">
    <name type="scientific">Marinobacterium aestuarii</name>
    <dbReference type="NCBI Taxonomy" id="1821621"/>
    <lineage>
        <taxon>Bacteria</taxon>
        <taxon>Pseudomonadati</taxon>
        <taxon>Pseudomonadota</taxon>
        <taxon>Gammaproteobacteria</taxon>
        <taxon>Oceanospirillales</taxon>
        <taxon>Oceanospirillaceae</taxon>
        <taxon>Marinobacterium</taxon>
    </lineage>
</organism>
<protein>
    <submittedName>
        <fullName evidence="6">LysR family transcriptional regulator</fullName>
    </submittedName>
</protein>
<dbReference type="InterPro" id="IPR000847">
    <property type="entry name" value="LysR_HTH_N"/>
</dbReference>
<dbReference type="GO" id="GO:0003700">
    <property type="term" value="F:DNA-binding transcription factor activity"/>
    <property type="evidence" value="ECO:0007669"/>
    <property type="project" value="InterPro"/>
</dbReference>
<reference evidence="6 7" key="2">
    <citation type="journal article" date="2018" name="Int. J. Syst. Evol. Microbiol.">
        <title>Marinobacterium aestuarii sp. nov., a benzene-degrading marine bacterium isolated from estuary sediment.</title>
        <authorList>
            <person name="Bae S.S."/>
            <person name="Jung J."/>
            <person name="Chung D."/>
            <person name="Baek K."/>
        </authorList>
    </citation>
    <scope>NUCLEOTIDE SEQUENCE [LARGE SCALE GENOMIC DNA]</scope>
    <source>
        <strain evidence="6 7">ST58-10</strain>
    </source>
</reference>
<evidence type="ECO:0000256" key="2">
    <source>
        <dbReference type="ARBA" id="ARBA00023015"/>
    </source>
</evidence>
<dbReference type="RefSeq" id="WP_067377468.1">
    <property type="nucleotide sequence ID" value="NZ_CP015839.1"/>
</dbReference>
<sequence length="284" mass="31377">MFTTLDPVLLRSFVAVIESGSFTRAGERVHLSQSTVSQQIRRLEEQLGCTLLDRRGRYVQASEQGQHLLGYARRLLNLMHEAVEQIQAGENAAELRIGVAEDFSAERLTPTLAAFAKAHPNIRLEVTSDLSSRLWQQFGAGAFELILIKQRRGQAAAQASWPEPLEWFDSARAPTQLQDPLPLVMFPPGGLYRDEMIHALESAGRRWRISYLSASLASLRAAVADGLGVSLLPSRMAHPGHLRLTPEQGFIAPSSIELALHYQSPAPARIEDLAKRLIRLCSAA</sequence>
<keyword evidence="3" id="KW-0238">DNA-binding</keyword>
<dbReference type="SUPFAM" id="SSF46785">
    <property type="entry name" value="Winged helix' DNA-binding domain"/>
    <property type="match status" value="1"/>
</dbReference>
<gene>
    <name evidence="6" type="ORF">A8C75_02175</name>
</gene>
<dbReference type="AlphaFoldDB" id="A0A1A9EV02"/>
<evidence type="ECO:0000313" key="7">
    <source>
        <dbReference type="Proteomes" id="UP000078070"/>
    </source>
</evidence>
<dbReference type="EMBL" id="CP015839">
    <property type="protein sequence ID" value="ANG61389.1"/>
    <property type="molecule type" value="Genomic_DNA"/>
</dbReference>
<accession>A0A1A9EV02</accession>
<dbReference type="GO" id="GO:0003677">
    <property type="term" value="F:DNA binding"/>
    <property type="evidence" value="ECO:0007669"/>
    <property type="project" value="UniProtKB-KW"/>
</dbReference>
<evidence type="ECO:0000313" key="6">
    <source>
        <dbReference type="EMBL" id="ANG61389.1"/>
    </source>
</evidence>
<name>A0A1A9EV02_9GAMM</name>
<reference evidence="7" key="1">
    <citation type="submission" date="2016-05" db="EMBL/GenBank/DDBJ databases">
        <authorList>
            <person name="Baek K."/>
            <person name="Yang S.-J."/>
        </authorList>
    </citation>
    <scope>NUCLEOTIDE SEQUENCE [LARGE SCALE GENOMIC DNA]</scope>
    <source>
        <strain evidence="7">ST58-10</strain>
    </source>
</reference>
<evidence type="ECO:0000256" key="1">
    <source>
        <dbReference type="ARBA" id="ARBA00009437"/>
    </source>
</evidence>
<dbReference type="STRING" id="1821621.A8C75_02175"/>
<dbReference type="Gene3D" id="1.10.10.10">
    <property type="entry name" value="Winged helix-like DNA-binding domain superfamily/Winged helix DNA-binding domain"/>
    <property type="match status" value="1"/>
</dbReference>
<dbReference type="Pfam" id="PF03466">
    <property type="entry name" value="LysR_substrate"/>
    <property type="match status" value="1"/>
</dbReference>
<dbReference type="SUPFAM" id="SSF53850">
    <property type="entry name" value="Periplasmic binding protein-like II"/>
    <property type="match status" value="1"/>
</dbReference>
<proteinExistence type="inferred from homology"/>
<dbReference type="InterPro" id="IPR005119">
    <property type="entry name" value="LysR_subst-bd"/>
</dbReference>
<evidence type="ECO:0000256" key="4">
    <source>
        <dbReference type="ARBA" id="ARBA00023163"/>
    </source>
</evidence>
<dbReference type="PANTHER" id="PTHR30579:SF7">
    <property type="entry name" value="HTH-TYPE TRANSCRIPTIONAL REGULATOR LRHA-RELATED"/>
    <property type="match status" value="1"/>
</dbReference>
<evidence type="ECO:0000259" key="5">
    <source>
        <dbReference type="PROSITE" id="PS50931"/>
    </source>
</evidence>
<keyword evidence="4" id="KW-0804">Transcription</keyword>
<feature type="domain" description="HTH lysR-type" evidence="5">
    <location>
        <begin position="5"/>
        <end position="62"/>
    </location>
</feature>
<dbReference type="Pfam" id="PF00126">
    <property type="entry name" value="HTH_1"/>
    <property type="match status" value="1"/>
</dbReference>
<dbReference type="PROSITE" id="PS50931">
    <property type="entry name" value="HTH_LYSR"/>
    <property type="match status" value="1"/>
</dbReference>
<keyword evidence="7" id="KW-1185">Reference proteome</keyword>
<dbReference type="PRINTS" id="PR00039">
    <property type="entry name" value="HTHLYSR"/>
</dbReference>
<dbReference type="KEGG" id="mars:A8C75_02175"/>
<dbReference type="InterPro" id="IPR050176">
    <property type="entry name" value="LTTR"/>
</dbReference>
<dbReference type="FunFam" id="1.10.10.10:FF:000001">
    <property type="entry name" value="LysR family transcriptional regulator"/>
    <property type="match status" value="1"/>
</dbReference>
<dbReference type="InterPro" id="IPR036388">
    <property type="entry name" value="WH-like_DNA-bd_sf"/>
</dbReference>
<dbReference type="Proteomes" id="UP000078070">
    <property type="component" value="Chromosome"/>
</dbReference>
<dbReference type="Gene3D" id="3.40.190.10">
    <property type="entry name" value="Periplasmic binding protein-like II"/>
    <property type="match status" value="2"/>
</dbReference>
<comment type="similarity">
    <text evidence="1">Belongs to the LysR transcriptional regulatory family.</text>
</comment>